<name>A0A2T4S9K4_9STAP</name>
<reference evidence="11 12" key="1">
    <citation type="journal article" date="2016" name="Front. Microbiol.">
        <title>Comprehensive Phylogenetic Analysis of Bovine Non-aureus Staphylococci Species Based on Whole-Genome Sequencing.</title>
        <authorList>
            <person name="Naushad S."/>
            <person name="Barkema H.W."/>
            <person name="Luby C."/>
            <person name="Condas L.A."/>
            <person name="Nobrega D.B."/>
            <person name="Carson D.A."/>
            <person name="De Buck J."/>
        </authorList>
    </citation>
    <scope>NUCLEOTIDE SEQUENCE [LARGE SCALE GENOMIC DNA]</scope>
    <source>
        <strain evidence="11 12">SNUC 4337</strain>
    </source>
</reference>
<dbReference type="PROSITE" id="PS50928">
    <property type="entry name" value="ABC_TM1"/>
    <property type="match status" value="1"/>
</dbReference>
<dbReference type="CDD" id="cd06261">
    <property type="entry name" value="TM_PBP2"/>
    <property type="match status" value="1"/>
</dbReference>
<evidence type="ECO:0000313" key="11">
    <source>
        <dbReference type="EMBL" id="PTK58532.1"/>
    </source>
</evidence>
<comment type="subcellular location">
    <subcellularLocation>
        <location evidence="1 9">Cell membrane</location>
        <topology evidence="1 9">Multi-pass membrane protein</topology>
    </subcellularLocation>
</comment>
<keyword evidence="2 9" id="KW-0813">Transport</keyword>
<keyword evidence="7" id="KW-0406">Ion transport</keyword>
<dbReference type="GO" id="GO:0015675">
    <property type="term" value="P:nickel cation transport"/>
    <property type="evidence" value="ECO:0007669"/>
    <property type="project" value="UniProtKB-KW"/>
</dbReference>
<keyword evidence="3" id="KW-1003">Cell membrane</keyword>
<sequence length="291" mass="33133">MNKKWLPYALLLPSVIIILIFNIIPLIYTVYLSFFDWNMVKTNKEFVGLDNYIELFTNTKFYMIIGQTFAYIALLVVFNTVMTYIFAFIVDYFIGKGKRIYQTVLFIPSVISLVVGAMVFLWILNPVSGPVAQVLGIFGISIPNWTTTNGWVIFVISLIVAWKVFGYNFLVLYSSIIGIPREMIEAAKIDNVKPSRIFIDIILPMSSATGFYILIMTIVQGLQYVFTPISVITKGGPNYQSSNLIYHAYHEGFTLYKTGVSAAVSTITLIIFFSLLLIQFLVVERRVKYEN</sequence>
<evidence type="ECO:0000256" key="1">
    <source>
        <dbReference type="ARBA" id="ARBA00004651"/>
    </source>
</evidence>
<dbReference type="GO" id="GO:0055085">
    <property type="term" value="P:transmembrane transport"/>
    <property type="evidence" value="ECO:0007669"/>
    <property type="project" value="InterPro"/>
</dbReference>
<dbReference type="Proteomes" id="UP000240400">
    <property type="component" value="Unassembled WGS sequence"/>
</dbReference>
<evidence type="ECO:0000256" key="3">
    <source>
        <dbReference type="ARBA" id="ARBA00022475"/>
    </source>
</evidence>
<protein>
    <submittedName>
        <fullName evidence="11">ABC transporter permease</fullName>
    </submittedName>
</protein>
<organism evidence="11 12">
    <name type="scientific">Staphylococcus nepalensis</name>
    <dbReference type="NCBI Taxonomy" id="214473"/>
    <lineage>
        <taxon>Bacteria</taxon>
        <taxon>Bacillati</taxon>
        <taxon>Bacillota</taxon>
        <taxon>Bacilli</taxon>
        <taxon>Bacillales</taxon>
        <taxon>Staphylococcaceae</taxon>
        <taxon>Staphylococcus</taxon>
    </lineage>
</organism>
<dbReference type="SUPFAM" id="SSF161098">
    <property type="entry name" value="MetI-like"/>
    <property type="match status" value="1"/>
</dbReference>
<evidence type="ECO:0000256" key="8">
    <source>
        <dbReference type="ARBA" id="ARBA00023136"/>
    </source>
</evidence>
<keyword evidence="5 9" id="KW-0812">Transmembrane</keyword>
<dbReference type="GO" id="GO:0005886">
    <property type="term" value="C:plasma membrane"/>
    <property type="evidence" value="ECO:0007669"/>
    <property type="project" value="UniProtKB-SubCell"/>
</dbReference>
<feature type="transmembrane region" description="Helical" evidence="9">
    <location>
        <begin position="105"/>
        <end position="124"/>
    </location>
</feature>
<keyword evidence="6 9" id="KW-1133">Transmembrane helix</keyword>
<dbReference type="RefSeq" id="WP_107644307.1">
    <property type="nucleotide sequence ID" value="NZ_PZHR01000045.1"/>
</dbReference>
<proteinExistence type="inferred from homology"/>
<dbReference type="OrthoDB" id="9809173at2"/>
<evidence type="ECO:0000256" key="4">
    <source>
        <dbReference type="ARBA" id="ARBA00022596"/>
    </source>
</evidence>
<keyword evidence="4" id="KW-0533">Nickel</keyword>
<evidence type="ECO:0000256" key="7">
    <source>
        <dbReference type="ARBA" id="ARBA00023112"/>
    </source>
</evidence>
<evidence type="ECO:0000313" key="12">
    <source>
        <dbReference type="Proteomes" id="UP000240400"/>
    </source>
</evidence>
<feature type="domain" description="ABC transmembrane type-1" evidence="10">
    <location>
        <begin position="65"/>
        <end position="279"/>
    </location>
</feature>
<feature type="transmembrane region" description="Helical" evidence="9">
    <location>
        <begin position="7"/>
        <end position="31"/>
    </location>
</feature>
<evidence type="ECO:0000259" key="10">
    <source>
        <dbReference type="PROSITE" id="PS50928"/>
    </source>
</evidence>
<feature type="transmembrane region" description="Helical" evidence="9">
    <location>
        <begin position="262"/>
        <end position="283"/>
    </location>
</feature>
<accession>A0A2T4S9K4</accession>
<feature type="transmembrane region" description="Helical" evidence="9">
    <location>
        <begin position="69"/>
        <end position="93"/>
    </location>
</feature>
<comment type="similarity">
    <text evidence="9">Belongs to the binding-protein-dependent transport system permease family.</text>
</comment>
<keyword evidence="8 9" id="KW-0472">Membrane</keyword>
<comment type="caution">
    <text evidence="11">The sequence shown here is derived from an EMBL/GenBank/DDBJ whole genome shotgun (WGS) entry which is preliminary data.</text>
</comment>
<feature type="transmembrane region" description="Helical" evidence="9">
    <location>
        <begin position="197"/>
        <end position="219"/>
    </location>
</feature>
<dbReference type="AlphaFoldDB" id="A0A2T4S9K4"/>
<keyword evidence="7" id="KW-0921">Nickel transport</keyword>
<dbReference type="Gene3D" id="1.10.3720.10">
    <property type="entry name" value="MetI-like"/>
    <property type="match status" value="1"/>
</dbReference>
<evidence type="ECO:0000256" key="2">
    <source>
        <dbReference type="ARBA" id="ARBA00022448"/>
    </source>
</evidence>
<gene>
    <name evidence="11" type="ORF">BUZ61_08980</name>
</gene>
<evidence type="ECO:0000256" key="9">
    <source>
        <dbReference type="RuleBase" id="RU363032"/>
    </source>
</evidence>
<dbReference type="InterPro" id="IPR035906">
    <property type="entry name" value="MetI-like_sf"/>
</dbReference>
<dbReference type="EMBL" id="PZHR01000045">
    <property type="protein sequence ID" value="PTK58532.1"/>
    <property type="molecule type" value="Genomic_DNA"/>
</dbReference>
<dbReference type="PANTHER" id="PTHR30193">
    <property type="entry name" value="ABC TRANSPORTER PERMEASE PROTEIN"/>
    <property type="match status" value="1"/>
</dbReference>
<feature type="transmembrane region" description="Helical" evidence="9">
    <location>
        <begin position="151"/>
        <end position="176"/>
    </location>
</feature>
<dbReference type="PANTHER" id="PTHR30193:SF37">
    <property type="entry name" value="INNER MEMBRANE ABC TRANSPORTER PERMEASE PROTEIN YCJO"/>
    <property type="match status" value="1"/>
</dbReference>
<dbReference type="SUPFAM" id="SSF160964">
    <property type="entry name" value="MalF N-terminal region-like"/>
    <property type="match status" value="1"/>
</dbReference>
<evidence type="ECO:0000256" key="5">
    <source>
        <dbReference type="ARBA" id="ARBA00022692"/>
    </source>
</evidence>
<dbReference type="InterPro" id="IPR000515">
    <property type="entry name" value="MetI-like"/>
</dbReference>
<evidence type="ECO:0000256" key="6">
    <source>
        <dbReference type="ARBA" id="ARBA00022989"/>
    </source>
</evidence>
<dbReference type="InterPro" id="IPR051393">
    <property type="entry name" value="ABC_transporter_permease"/>
</dbReference>
<dbReference type="Pfam" id="PF00528">
    <property type="entry name" value="BPD_transp_1"/>
    <property type="match status" value="1"/>
</dbReference>